<evidence type="ECO:0000313" key="2">
    <source>
        <dbReference type="EMBL" id="QYY43978.1"/>
    </source>
</evidence>
<organism evidence="3 4">
    <name type="scientific">Aneurinibacillus thermoaerophilus</name>
    <dbReference type="NCBI Taxonomy" id="143495"/>
    <lineage>
        <taxon>Bacteria</taxon>
        <taxon>Bacillati</taxon>
        <taxon>Bacillota</taxon>
        <taxon>Bacilli</taxon>
        <taxon>Bacillales</taxon>
        <taxon>Paenibacillaceae</taxon>
        <taxon>Aneurinibacillus group</taxon>
        <taxon>Aneurinibacillus</taxon>
    </lineage>
</organism>
<dbReference type="Gene3D" id="1.10.260.40">
    <property type="entry name" value="lambda repressor-like DNA-binding domains"/>
    <property type="match status" value="1"/>
</dbReference>
<dbReference type="Pfam" id="PF13443">
    <property type="entry name" value="HTH_26"/>
    <property type="match status" value="1"/>
</dbReference>
<dbReference type="PANTHER" id="PTHR37301:SF1">
    <property type="entry name" value="DNA-BINDING PROTEIN"/>
    <property type="match status" value="1"/>
</dbReference>
<dbReference type="AlphaFoldDB" id="A0A1G8DWW1"/>
<protein>
    <submittedName>
        <fullName evidence="3">Cro/C1-type HTH DNA-binding domain-containing protein</fullName>
    </submittedName>
    <submittedName>
        <fullName evidence="2">Helix-turn-helix transcriptional regulator</fullName>
    </submittedName>
</protein>
<name>A0A1G8DWW1_ANETH</name>
<dbReference type="SUPFAM" id="SSF47413">
    <property type="entry name" value="lambda repressor-like DNA-binding domains"/>
    <property type="match status" value="1"/>
</dbReference>
<dbReference type="SMART" id="SM00530">
    <property type="entry name" value="HTH_XRE"/>
    <property type="match status" value="1"/>
</dbReference>
<dbReference type="InterPro" id="IPR001387">
    <property type="entry name" value="Cro/C1-type_HTH"/>
</dbReference>
<reference evidence="3 4" key="1">
    <citation type="submission" date="2016-10" db="EMBL/GenBank/DDBJ databases">
        <authorList>
            <person name="de Groot N.N."/>
        </authorList>
    </citation>
    <scope>NUCLEOTIDE SEQUENCE [LARGE SCALE GENOMIC DNA]</scope>
    <source>
        <strain evidence="3 4">L 420-91</strain>
    </source>
</reference>
<reference evidence="2 5" key="2">
    <citation type="submission" date="2021-08" db="EMBL/GenBank/DDBJ databases">
        <title>Complete genome sequence of the strain Aneurinibacillus thermoaerophilus CCM 8960.</title>
        <authorList>
            <person name="Musilova J."/>
            <person name="Kourilova X."/>
            <person name="Pernicova I."/>
            <person name="Bezdicek M."/>
            <person name="Lengerova M."/>
            <person name="Obruca S."/>
            <person name="Sedlar K."/>
        </authorList>
    </citation>
    <scope>NUCLEOTIDE SEQUENCE [LARGE SCALE GENOMIC DNA]</scope>
    <source>
        <strain evidence="2 5">CCM 8960</strain>
    </source>
</reference>
<gene>
    <name evidence="2" type="ORF">K3F53_07275</name>
    <name evidence="3" type="ORF">SAMN04489735_103723</name>
</gene>
<dbReference type="GeneID" id="97141170"/>
<dbReference type="EMBL" id="CP080764">
    <property type="protein sequence ID" value="QYY43978.1"/>
    <property type="molecule type" value="Genomic_DNA"/>
</dbReference>
<evidence type="ECO:0000313" key="5">
    <source>
        <dbReference type="Proteomes" id="UP000826616"/>
    </source>
</evidence>
<evidence type="ECO:0000313" key="3">
    <source>
        <dbReference type="EMBL" id="SDH62134.1"/>
    </source>
</evidence>
<dbReference type="Proteomes" id="UP000198956">
    <property type="component" value="Unassembled WGS sequence"/>
</dbReference>
<keyword evidence="5" id="KW-1185">Reference proteome</keyword>
<dbReference type="CDD" id="cd00093">
    <property type="entry name" value="HTH_XRE"/>
    <property type="match status" value="1"/>
</dbReference>
<dbReference type="GO" id="GO:0003677">
    <property type="term" value="F:DNA binding"/>
    <property type="evidence" value="ECO:0007669"/>
    <property type="project" value="UniProtKB-KW"/>
</dbReference>
<accession>A0A1G8DWW1</accession>
<proteinExistence type="predicted"/>
<dbReference type="EMBL" id="FNDE01000037">
    <property type="protein sequence ID" value="SDH62134.1"/>
    <property type="molecule type" value="Genomic_DNA"/>
</dbReference>
<sequence>MIKCNLAVLMAERGLKIADIASGTGMSRTTISSLMNHNAKGIQYDTFNTLCEFLKVSPGELFIYEPFKFSFEVKEVEERENDFLFKLDADITYKKQVLQEVIPARVILDMDEKDELCYVGIEVNYSEEMTQLIAPIPRMFHKDMEEEIKETITEKLAQTYSFAEDIVVTLK</sequence>
<dbReference type="PROSITE" id="PS50943">
    <property type="entry name" value="HTH_CROC1"/>
    <property type="match status" value="1"/>
</dbReference>
<feature type="domain" description="HTH cro/C1-type" evidence="1">
    <location>
        <begin position="6"/>
        <end position="61"/>
    </location>
</feature>
<evidence type="ECO:0000313" key="4">
    <source>
        <dbReference type="Proteomes" id="UP000198956"/>
    </source>
</evidence>
<dbReference type="RefSeq" id="WP_057899177.1">
    <property type="nucleotide sequence ID" value="NZ_CP080764.1"/>
</dbReference>
<keyword evidence="3" id="KW-0238">DNA-binding</keyword>
<dbReference type="PANTHER" id="PTHR37301">
    <property type="entry name" value="DNA-BINDING PROTEIN-RELATED"/>
    <property type="match status" value="1"/>
</dbReference>
<dbReference type="Proteomes" id="UP000826616">
    <property type="component" value="Chromosome"/>
</dbReference>
<evidence type="ECO:0000259" key="1">
    <source>
        <dbReference type="PROSITE" id="PS50943"/>
    </source>
</evidence>
<dbReference type="InterPro" id="IPR010982">
    <property type="entry name" value="Lambda_DNA-bd_dom_sf"/>
</dbReference>